<organism evidence="1">
    <name type="scientific">Ensete ventricosum</name>
    <name type="common">Abyssinian banana</name>
    <name type="synonym">Musa ensete</name>
    <dbReference type="NCBI Taxonomy" id="4639"/>
    <lineage>
        <taxon>Eukaryota</taxon>
        <taxon>Viridiplantae</taxon>
        <taxon>Streptophyta</taxon>
        <taxon>Embryophyta</taxon>
        <taxon>Tracheophyta</taxon>
        <taxon>Spermatophyta</taxon>
        <taxon>Magnoliopsida</taxon>
        <taxon>Liliopsida</taxon>
        <taxon>Zingiberales</taxon>
        <taxon>Musaceae</taxon>
        <taxon>Ensete</taxon>
    </lineage>
</organism>
<dbReference type="Proteomes" id="UP000290560">
    <property type="component" value="Unassembled WGS sequence"/>
</dbReference>
<gene>
    <name evidence="1" type="ORF">BHM03_00024196</name>
</gene>
<accession>A0A444CFH7</accession>
<protein>
    <submittedName>
        <fullName evidence="1">Uncharacterized protein</fullName>
    </submittedName>
</protein>
<proteinExistence type="predicted"/>
<reference evidence="1" key="1">
    <citation type="journal article" date="2018" name="Data Brief">
        <title>Genome sequence data from 17 accessions of Ensete ventricosum, a staple food crop for millions in Ethiopia.</title>
        <authorList>
            <person name="Yemataw Z."/>
            <person name="Muzemil S."/>
            <person name="Ambachew D."/>
            <person name="Tripathi L."/>
            <person name="Tesfaye K."/>
            <person name="Chala A."/>
            <person name="Farbos A."/>
            <person name="O'Neill P."/>
            <person name="Moore K."/>
            <person name="Grant M."/>
            <person name="Studholme D.J."/>
        </authorList>
    </citation>
    <scope>NUCLEOTIDE SEQUENCE [LARGE SCALE GENOMIC DNA]</scope>
    <source>
        <tissue evidence="1">Leaf</tissue>
    </source>
</reference>
<name>A0A444CFH7_ENSVE</name>
<dbReference type="AlphaFoldDB" id="A0A444CFH7"/>
<sequence length="127" mass="14237">MHIPIDRDLSVPFKGRLVWSTQAVGFRGARTRAQNHFRAIENKSVGSVRSFVPAMSYKGYREKLQQESAAVEVEEWAPVKSASLCSPSLPWNRQPTVACLWLCQDRGAGDLRPPYVTPFPPLDVGLR</sequence>
<evidence type="ECO:0000313" key="1">
    <source>
        <dbReference type="EMBL" id="RZR73442.1"/>
    </source>
</evidence>
<dbReference type="EMBL" id="KV875919">
    <property type="protein sequence ID" value="RZR73442.1"/>
    <property type="molecule type" value="Genomic_DNA"/>
</dbReference>